<dbReference type="EMBL" id="AFRT01004508">
    <property type="protein sequence ID" value="ELU36032.1"/>
    <property type="molecule type" value="Genomic_DNA"/>
</dbReference>
<dbReference type="AlphaFoldDB" id="L8WH24"/>
<name>L8WH24_THACA</name>
<organism evidence="1 2">
    <name type="scientific">Thanatephorus cucumeris (strain AG1-IA)</name>
    <name type="common">Rice sheath blight fungus</name>
    <name type="synonym">Rhizoctonia solani</name>
    <dbReference type="NCBI Taxonomy" id="983506"/>
    <lineage>
        <taxon>Eukaryota</taxon>
        <taxon>Fungi</taxon>
        <taxon>Dikarya</taxon>
        <taxon>Basidiomycota</taxon>
        <taxon>Agaricomycotina</taxon>
        <taxon>Agaricomycetes</taxon>
        <taxon>Cantharellales</taxon>
        <taxon>Ceratobasidiaceae</taxon>
        <taxon>Rhizoctonia</taxon>
        <taxon>Rhizoctonia solani AG-1</taxon>
    </lineage>
</organism>
<evidence type="ECO:0000313" key="1">
    <source>
        <dbReference type="EMBL" id="ELU36032.1"/>
    </source>
</evidence>
<dbReference type="Proteomes" id="UP000011668">
    <property type="component" value="Unassembled WGS sequence"/>
</dbReference>
<keyword evidence="2" id="KW-1185">Reference proteome</keyword>
<proteinExistence type="predicted"/>
<gene>
    <name evidence="1" type="ORF">AG1IA_09938</name>
</gene>
<evidence type="ECO:0000313" key="2">
    <source>
        <dbReference type="Proteomes" id="UP000011668"/>
    </source>
</evidence>
<dbReference type="HOGENOM" id="CLU_3260838_0_0_1"/>
<reference evidence="1 2" key="1">
    <citation type="journal article" date="2013" name="Nat. Commun.">
        <title>The evolution and pathogenic mechanisms of the rice sheath blight pathogen.</title>
        <authorList>
            <person name="Zheng A."/>
            <person name="Lin R."/>
            <person name="Xu L."/>
            <person name="Qin P."/>
            <person name="Tang C."/>
            <person name="Ai P."/>
            <person name="Zhang D."/>
            <person name="Liu Y."/>
            <person name="Sun Z."/>
            <person name="Feng H."/>
            <person name="Wang Y."/>
            <person name="Chen Y."/>
            <person name="Liang X."/>
            <person name="Fu R."/>
            <person name="Li Q."/>
            <person name="Zhang J."/>
            <person name="Yu X."/>
            <person name="Xie Z."/>
            <person name="Ding L."/>
            <person name="Guan P."/>
            <person name="Tang J."/>
            <person name="Liang Y."/>
            <person name="Wang S."/>
            <person name="Deng Q."/>
            <person name="Li S."/>
            <person name="Zhu J."/>
            <person name="Wang L."/>
            <person name="Liu H."/>
            <person name="Li P."/>
        </authorList>
    </citation>
    <scope>NUCLEOTIDE SEQUENCE [LARGE SCALE GENOMIC DNA]</scope>
    <source>
        <strain evidence="2">AG-1 IA</strain>
    </source>
</reference>
<sequence length="42" mass="4475">MCGTEINGVQLSANDAVSYTHGEQARKIKAGIKLGEQVTAER</sequence>
<accession>L8WH24</accession>
<protein>
    <submittedName>
        <fullName evidence="1">Uncharacterized protein</fullName>
    </submittedName>
</protein>
<comment type="caution">
    <text evidence="1">The sequence shown here is derived from an EMBL/GenBank/DDBJ whole genome shotgun (WGS) entry which is preliminary data.</text>
</comment>